<evidence type="ECO:0000256" key="1">
    <source>
        <dbReference type="ARBA" id="ARBA00000085"/>
    </source>
</evidence>
<evidence type="ECO:0000256" key="6">
    <source>
        <dbReference type="ARBA" id="ARBA00022777"/>
    </source>
</evidence>
<keyword evidence="11" id="KW-1185">Reference proteome</keyword>
<reference evidence="10 11" key="1">
    <citation type="submission" date="2009-01" db="EMBL/GenBank/DDBJ databases">
        <authorList>
            <person name="Fulton L."/>
            <person name="Clifton S."/>
            <person name="Fulton B."/>
            <person name="Xu J."/>
            <person name="Minx P."/>
            <person name="Pepin K.H."/>
            <person name="Johnson M."/>
            <person name="Bhonagiri V."/>
            <person name="Nash W.E."/>
            <person name="Mardis E.R."/>
            <person name="Wilson R.K."/>
        </authorList>
    </citation>
    <scope>NUCLEOTIDE SEQUENCE [LARGE SCALE GENOMIC DNA]</scope>
    <source>
        <strain evidence="10 11">DSM 5476</strain>
    </source>
</reference>
<dbReference type="STRING" id="537013.CLOSTMETH_02263"/>
<feature type="domain" description="Signal transduction histidine kinase subgroup 3 dimerisation and phosphoacceptor" evidence="9">
    <location>
        <begin position="180"/>
        <end position="243"/>
    </location>
</feature>
<keyword evidence="5" id="KW-0547">Nucleotide-binding</keyword>
<dbReference type="EMBL" id="ACEC01000071">
    <property type="protein sequence ID" value="EEG30128.1"/>
    <property type="molecule type" value="Genomic_DNA"/>
</dbReference>
<evidence type="ECO:0000256" key="4">
    <source>
        <dbReference type="ARBA" id="ARBA00022679"/>
    </source>
</evidence>
<evidence type="ECO:0000313" key="11">
    <source>
        <dbReference type="Proteomes" id="UP000003340"/>
    </source>
</evidence>
<reference evidence="10 11" key="2">
    <citation type="submission" date="2009-02" db="EMBL/GenBank/DDBJ databases">
        <title>Draft genome sequence of Clostridium methylpentosum (DSM 5476).</title>
        <authorList>
            <person name="Sudarsanam P."/>
            <person name="Ley R."/>
            <person name="Guruge J."/>
            <person name="Turnbaugh P.J."/>
            <person name="Mahowald M."/>
            <person name="Liep D."/>
            <person name="Gordon J."/>
        </authorList>
    </citation>
    <scope>NUCLEOTIDE SEQUENCE [LARGE SCALE GENOMIC DNA]</scope>
    <source>
        <strain evidence="10 11">DSM 5476</strain>
    </source>
</reference>
<dbReference type="GO" id="GO:0005524">
    <property type="term" value="F:ATP binding"/>
    <property type="evidence" value="ECO:0007669"/>
    <property type="project" value="UniProtKB-KW"/>
</dbReference>
<keyword evidence="3" id="KW-0597">Phosphoprotein</keyword>
<sequence length="372" mass="41670">MKERELLYFGAELLAVAVSLAMLMADHFEAGQVLTGLSFVCALTGKLLVQRIGKPRRLDLVICLVCAAVSFAIGPEKLFPLLAVLFAEITDRLAGFRHSLQLTTALTVLFWILFPCSFFLTAFTLSVLTLLFVARLFLERLIQCRSLLARQREENEKLHSRLSDNRRLIKTLQYAARLEERNRLAARIHDKIGHGVSGSILLLEAAMLTMEQSPAASRKTVEQAVSNLRESVDDIRMSLRSERSTRSEAGLSEIKLELARFSDAHAVRTAFKPSGRVEELPGYLWNCIYETLLEALTNLLKHSDATAFTLRLSVASKIVRVEFRDNGRAAEQFEKGMGLETIEERVILNGGRCFFQSSSTGFVITQIFLLEG</sequence>
<dbReference type="InterPro" id="IPR036890">
    <property type="entry name" value="HATPase_C_sf"/>
</dbReference>
<dbReference type="PANTHER" id="PTHR24421:SF10">
    <property type="entry name" value="NITRATE_NITRITE SENSOR PROTEIN NARQ"/>
    <property type="match status" value="1"/>
</dbReference>
<evidence type="ECO:0000259" key="9">
    <source>
        <dbReference type="Pfam" id="PF07730"/>
    </source>
</evidence>
<dbReference type="GO" id="GO:0016020">
    <property type="term" value="C:membrane"/>
    <property type="evidence" value="ECO:0007669"/>
    <property type="project" value="InterPro"/>
</dbReference>
<comment type="caution">
    <text evidence="10">The sequence shown here is derived from an EMBL/GenBank/DDBJ whole genome shotgun (WGS) entry which is preliminary data.</text>
</comment>
<dbReference type="Pfam" id="PF07730">
    <property type="entry name" value="HisKA_3"/>
    <property type="match status" value="1"/>
</dbReference>
<dbReference type="SUPFAM" id="SSF55874">
    <property type="entry name" value="ATPase domain of HSP90 chaperone/DNA topoisomerase II/histidine kinase"/>
    <property type="match status" value="1"/>
</dbReference>
<keyword evidence="7" id="KW-0067">ATP-binding</keyword>
<keyword evidence="4" id="KW-0808">Transferase</keyword>
<evidence type="ECO:0000256" key="2">
    <source>
        <dbReference type="ARBA" id="ARBA00012438"/>
    </source>
</evidence>
<dbReference type="InterPro" id="IPR011712">
    <property type="entry name" value="Sig_transdc_His_kin_sub3_dim/P"/>
</dbReference>
<dbReference type="Proteomes" id="UP000003340">
    <property type="component" value="Unassembled WGS sequence"/>
</dbReference>
<dbReference type="Gene3D" id="1.20.5.1930">
    <property type="match status" value="1"/>
</dbReference>
<evidence type="ECO:0000256" key="3">
    <source>
        <dbReference type="ARBA" id="ARBA00022553"/>
    </source>
</evidence>
<comment type="catalytic activity">
    <reaction evidence="1">
        <text>ATP + protein L-histidine = ADP + protein N-phospho-L-histidine.</text>
        <dbReference type="EC" id="2.7.13.3"/>
    </reaction>
</comment>
<evidence type="ECO:0000256" key="8">
    <source>
        <dbReference type="ARBA" id="ARBA00023012"/>
    </source>
</evidence>
<keyword evidence="6 10" id="KW-0418">Kinase</keyword>
<dbReference type="HOGENOM" id="CLU_720986_0_0_9"/>
<gene>
    <name evidence="10" type="ORF">CLOSTMETH_02263</name>
</gene>
<dbReference type="PANTHER" id="PTHR24421">
    <property type="entry name" value="NITRATE/NITRITE SENSOR PROTEIN NARX-RELATED"/>
    <property type="match status" value="1"/>
</dbReference>
<protein>
    <recommendedName>
        <fullName evidence="2">histidine kinase</fullName>
        <ecNumber evidence="2">2.7.13.3</ecNumber>
    </recommendedName>
</protein>
<dbReference type="GO" id="GO:0046983">
    <property type="term" value="F:protein dimerization activity"/>
    <property type="evidence" value="ECO:0007669"/>
    <property type="project" value="InterPro"/>
</dbReference>
<organism evidence="10 11">
    <name type="scientific">[Clostridium] methylpentosum DSM 5476</name>
    <dbReference type="NCBI Taxonomy" id="537013"/>
    <lineage>
        <taxon>Bacteria</taxon>
        <taxon>Bacillati</taxon>
        <taxon>Bacillota</taxon>
        <taxon>Clostridia</taxon>
        <taxon>Eubacteriales</taxon>
        <taxon>Oscillospiraceae</taxon>
        <taxon>Oscillospiraceae incertae sedis</taxon>
    </lineage>
</organism>
<dbReference type="AlphaFoldDB" id="C0EEH7"/>
<dbReference type="eggNOG" id="COG4585">
    <property type="taxonomic scope" value="Bacteria"/>
</dbReference>
<evidence type="ECO:0000313" key="10">
    <source>
        <dbReference type="EMBL" id="EEG30128.1"/>
    </source>
</evidence>
<dbReference type="GO" id="GO:0000155">
    <property type="term" value="F:phosphorelay sensor kinase activity"/>
    <property type="evidence" value="ECO:0007669"/>
    <property type="project" value="InterPro"/>
</dbReference>
<accession>C0EEH7</accession>
<dbReference type="InterPro" id="IPR050482">
    <property type="entry name" value="Sensor_HK_TwoCompSys"/>
</dbReference>
<evidence type="ECO:0000256" key="5">
    <source>
        <dbReference type="ARBA" id="ARBA00022741"/>
    </source>
</evidence>
<dbReference type="EC" id="2.7.13.3" evidence="2"/>
<dbReference type="Gene3D" id="3.30.565.10">
    <property type="entry name" value="Histidine kinase-like ATPase, C-terminal domain"/>
    <property type="match status" value="1"/>
</dbReference>
<keyword evidence="8" id="KW-0902">Two-component regulatory system</keyword>
<proteinExistence type="predicted"/>
<evidence type="ECO:0000256" key="7">
    <source>
        <dbReference type="ARBA" id="ARBA00022840"/>
    </source>
</evidence>
<name>C0EEH7_9FIRM</name>